<dbReference type="AlphaFoldDB" id="F2I994"/>
<feature type="signal peptide" evidence="2">
    <location>
        <begin position="1"/>
        <end position="23"/>
    </location>
</feature>
<reference evidence="4" key="2">
    <citation type="submission" date="2011-02" db="EMBL/GenBank/DDBJ databases">
        <title>The complete genome of Fluviicola taffensis DSM 16823.</title>
        <authorList>
            <consortium name="US DOE Joint Genome Institute (JGI-PGF)"/>
            <person name="Lucas S."/>
            <person name="Copeland A."/>
            <person name="Lapidus A."/>
            <person name="Bruce D."/>
            <person name="Goodwin L."/>
            <person name="Pitluck S."/>
            <person name="Kyrpides N."/>
            <person name="Mavromatis K."/>
            <person name="Ivanova N."/>
            <person name="Mikhailova N."/>
            <person name="Pagani I."/>
            <person name="Chertkov O."/>
            <person name="Detter J.C."/>
            <person name="Han C."/>
            <person name="Tapia R."/>
            <person name="Land M."/>
            <person name="Hauser L."/>
            <person name="Markowitz V."/>
            <person name="Cheng J.-F."/>
            <person name="Hugenholtz P."/>
            <person name="Woyke T."/>
            <person name="Wu D."/>
            <person name="Tindall B."/>
            <person name="Pomrenke H.G."/>
            <person name="Brambilla E."/>
            <person name="Klenk H.-P."/>
            <person name="Eisen J.A."/>
        </authorList>
    </citation>
    <scope>NUCLEOTIDE SEQUENCE [LARGE SCALE GENOMIC DNA]</scope>
    <source>
        <strain evidence="4">DSM 16823 / RW262 / RW262</strain>
    </source>
</reference>
<dbReference type="KEGG" id="fte:Fluta_2065"/>
<evidence type="ECO:0008006" key="5">
    <source>
        <dbReference type="Google" id="ProtNLM"/>
    </source>
</evidence>
<dbReference type="GO" id="GO:0003677">
    <property type="term" value="F:DNA binding"/>
    <property type="evidence" value="ECO:0007669"/>
    <property type="project" value="InterPro"/>
</dbReference>
<dbReference type="Gene3D" id="1.25.40.10">
    <property type="entry name" value="Tetratricopeptide repeat domain"/>
    <property type="match status" value="1"/>
</dbReference>
<dbReference type="HOGENOM" id="CLU_478836_0_0_10"/>
<keyword evidence="2" id="KW-0732">Signal</keyword>
<feature type="transmembrane region" description="Helical" evidence="1">
    <location>
        <begin position="354"/>
        <end position="374"/>
    </location>
</feature>
<dbReference type="eggNOG" id="COG2771">
    <property type="taxonomic scope" value="Bacteria"/>
</dbReference>
<evidence type="ECO:0000313" key="3">
    <source>
        <dbReference type="EMBL" id="AEA44051.1"/>
    </source>
</evidence>
<reference evidence="3 4" key="1">
    <citation type="journal article" date="2011" name="Stand. Genomic Sci.">
        <title>Complete genome sequence of the gliding freshwater bacterium Fluviicola taffensis type strain (RW262).</title>
        <authorList>
            <person name="Woyke T."/>
            <person name="Chertkov O."/>
            <person name="Lapidus A."/>
            <person name="Nolan M."/>
            <person name="Lucas S."/>
            <person name="Del Rio T.G."/>
            <person name="Tice H."/>
            <person name="Cheng J.F."/>
            <person name="Tapia R."/>
            <person name="Han C."/>
            <person name="Goodwin L."/>
            <person name="Pitluck S."/>
            <person name="Liolios K."/>
            <person name="Pagani I."/>
            <person name="Ivanova N."/>
            <person name="Huntemann M."/>
            <person name="Mavromatis K."/>
            <person name="Mikhailova N."/>
            <person name="Pati A."/>
            <person name="Chen A."/>
            <person name="Palaniappan K."/>
            <person name="Land M."/>
            <person name="Hauser L."/>
            <person name="Brambilla E.M."/>
            <person name="Rohde M."/>
            <person name="Mwirichia R."/>
            <person name="Sikorski J."/>
            <person name="Tindall B.J."/>
            <person name="Goker M."/>
            <person name="Bristow J."/>
            <person name="Eisen J.A."/>
            <person name="Markowitz V."/>
            <person name="Hugenholtz P."/>
            <person name="Klenk H.P."/>
            <person name="Kyrpides N.C."/>
        </authorList>
    </citation>
    <scope>NUCLEOTIDE SEQUENCE [LARGE SCALE GENOMIC DNA]</scope>
    <source>
        <strain evidence="4">DSM 16823 / RW262 / RW262</strain>
    </source>
</reference>
<dbReference type="InterPro" id="IPR016032">
    <property type="entry name" value="Sig_transdc_resp-reg_C-effctor"/>
</dbReference>
<dbReference type="STRING" id="755732.Fluta_2065"/>
<dbReference type="InterPro" id="IPR011990">
    <property type="entry name" value="TPR-like_helical_dom_sf"/>
</dbReference>
<proteinExistence type="predicted"/>
<evidence type="ECO:0000313" key="4">
    <source>
        <dbReference type="Proteomes" id="UP000007463"/>
    </source>
</evidence>
<keyword evidence="1" id="KW-0472">Membrane</keyword>
<dbReference type="EMBL" id="CP002542">
    <property type="protein sequence ID" value="AEA44051.1"/>
    <property type="molecule type" value="Genomic_DNA"/>
</dbReference>
<evidence type="ECO:0000256" key="2">
    <source>
        <dbReference type="SAM" id="SignalP"/>
    </source>
</evidence>
<organism evidence="3 4">
    <name type="scientific">Fluviicola taffensis (strain DSM 16823 / NCIMB 13979 / RW262)</name>
    <dbReference type="NCBI Taxonomy" id="755732"/>
    <lineage>
        <taxon>Bacteria</taxon>
        <taxon>Pseudomonadati</taxon>
        <taxon>Bacteroidota</taxon>
        <taxon>Flavobacteriia</taxon>
        <taxon>Flavobacteriales</taxon>
        <taxon>Crocinitomicaceae</taxon>
        <taxon>Fluviicola</taxon>
    </lineage>
</organism>
<sequence precursor="true">MKNYSVSFIVFIFTCFSVSFSFGAKMTAVQGVAKIVSENKNRGTSFIRLFENYHREDFSSNTEWKSFLKKLCKEERAISRSDYPELCFTIGQWFCDGQNYQEAYYFLYITLKEEEDVYNSRKPYLANFHETLGQLYYFFRRFDLSENHLKIALHHPHISETSKIKIYNTLSLIYREKLENSTSEWYLQKAYNQAVKLKDEAWTGILSGNLGYIAMTKHENDQARKLVEFDYQVSAKGNQRSSQINALALLIELDLEENKIEQSAEKMKIFDSLMRGEKNPLLLASQYRTKYTYYEKLNQDKLALINYKKYISYKEINNENSRFVNIKNAEFQIEFEKKQGENIIYKEKKKKDDLIIIGLFVICLIVGLTSYVIIKQIQLKRSQDKELFTLRSQKIEDELHATEREMRTLLSTMFDKNKEIFDLQEQVESFEKSQFTKSDQEKETMLNDLQSFSLLTENDWIEFKRLFEKLNPGFFDFFHEKYPEITSAEIRLAALIKLNLSNLEMSRTLAISPDSVRKTNLRLRKKLNIESLDDLNRFIKSI</sequence>
<gene>
    <name evidence="3" type="ordered locus">Fluta_2065</name>
</gene>
<dbReference type="GO" id="GO:0006355">
    <property type="term" value="P:regulation of DNA-templated transcription"/>
    <property type="evidence" value="ECO:0007669"/>
    <property type="project" value="InterPro"/>
</dbReference>
<keyword evidence="4" id="KW-1185">Reference proteome</keyword>
<feature type="chain" id="PRO_5003278206" description="HTH luxR-type domain-containing protein" evidence="2">
    <location>
        <begin position="24"/>
        <end position="542"/>
    </location>
</feature>
<dbReference type="SUPFAM" id="SSF46894">
    <property type="entry name" value="C-terminal effector domain of the bipartite response regulators"/>
    <property type="match status" value="1"/>
</dbReference>
<accession>F2I994</accession>
<keyword evidence="1" id="KW-0812">Transmembrane</keyword>
<dbReference type="OrthoDB" id="1090267at2"/>
<evidence type="ECO:0000256" key="1">
    <source>
        <dbReference type="SAM" id="Phobius"/>
    </source>
</evidence>
<name>F2I994_FLUTR</name>
<dbReference type="Proteomes" id="UP000007463">
    <property type="component" value="Chromosome"/>
</dbReference>
<dbReference type="SUPFAM" id="SSF48452">
    <property type="entry name" value="TPR-like"/>
    <property type="match status" value="1"/>
</dbReference>
<dbReference type="RefSeq" id="WP_013686821.1">
    <property type="nucleotide sequence ID" value="NC_015321.1"/>
</dbReference>
<keyword evidence="1" id="KW-1133">Transmembrane helix</keyword>
<protein>
    <recommendedName>
        <fullName evidence="5">HTH luxR-type domain-containing protein</fullName>
    </recommendedName>
</protein>